<keyword evidence="2" id="KW-1185">Reference proteome</keyword>
<comment type="caution">
    <text evidence="1">The sequence shown here is derived from an EMBL/GenBank/DDBJ whole genome shotgun (WGS) entry which is preliminary data.</text>
</comment>
<reference evidence="1 2" key="1">
    <citation type="submission" date="2021-07" db="EMBL/GenBank/DDBJ databases">
        <title>Clostridium weizhouense sp. nov., an anaerobic bacterium isolated from activated sludge of Petroleum wastewater.</title>
        <authorList>
            <person name="Li Q."/>
        </authorList>
    </citation>
    <scope>NUCLEOTIDE SEQUENCE [LARGE SCALE GENOMIC DNA]</scope>
    <source>
        <strain evidence="1 2">YB-6</strain>
    </source>
</reference>
<dbReference type="EMBL" id="JAHXPT010000003">
    <property type="protein sequence ID" value="MBW6409604.1"/>
    <property type="molecule type" value="Genomic_DNA"/>
</dbReference>
<protein>
    <submittedName>
        <fullName evidence="1">Uncharacterized protein</fullName>
    </submittedName>
</protein>
<dbReference type="Proteomes" id="UP001519921">
    <property type="component" value="Unassembled WGS sequence"/>
</dbReference>
<proteinExistence type="predicted"/>
<gene>
    <name evidence="1" type="ORF">KYD98_05825</name>
</gene>
<name>A0ABS7ALS4_9CLOT</name>
<evidence type="ECO:0000313" key="1">
    <source>
        <dbReference type="EMBL" id="MBW6409604.1"/>
    </source>
</evidence>
<organism evidence="1 2">
    <name type="scientific">Clostridium weizhouense</name>
    <dbReference type="NCBI Taxonomy" id="2859781"/>
    <lineage>
        <taxon>Bacteria</taxon>
        <taxon>Bacillati</taxon>
        <taxon>Bacillota</taxon>
        <taxon>Clostridia</taxon>
        <taxon>Eubacteriales</taxon>
        <taxon>Clostridiaceae</taxon>
        <taxon>Clostridium</taxon>
    </lineage>
</organism>
<accession>A0ABS7ALS4</accession>
<evidence type="ECO:0000313" key="2">
    <source>
        <dbReference type="Proteomes" id="UP001519921"/>
    </source>
</evidence>
<sequence length="1005" mass="118594">MSNSKENNFLKTVFSFLKPKEDLIKQDKLNDNEKSINCLIGNNNLQTKTWKKEYNPLRTIVLWGWDSDNNPSFLILYGKHEFKSTESDGESINNILEDEVKYTSYAFFKGSEGHLPSFQAVRIIEEDGYYNRNKDEEFPKMYYKTGIKYSWYWNRDENYVVKEFKNLEEENKIILDYFTEITYEECVEKIEALNINFSGFKLAKHPNEILKLDTEYYKYYSNIYNMLSHKNLYMRKKNLKQLIESNPPKEIYDLILNVGSTEVISGLFLELAKQNNALLIEEARNIILSDINWAAESYNKGVKRCIDIYINSLNKELRENRENLIREHLHEMDLHLIHINGKDIPKNKILEGAKYRKYAAQELLREYYGRYDYEKGEWVENRAPQRYKKGLYTDGVMLNTITLKNTIEEAEAYGLADVIGKIAYYLDAPRLTYYFKGNGKSKELKYFKRYVRRIIDSYAKNDPKKFIEAMKSLLTSYTKYDYVCKFKGNFQFNDFIKHYLYYDFKEKPPVGWDNWYARHEWMSNDQLIKLQGRYEFMKEIWDNHLEDVLYIAVNSNIDHVFKACYYILKDSEKTNELINNMCYKELIDLTQVSYEPLGNMFKEILTDKINKINKFDSRLMIDLINSNSEFINDLAMSFFKRTNGLFKSSDILDLMFLDDLDKWISLFKNNLLSLDRNGYSNFIKSIIDNSDKFKQHNINLSKDIKDILSLSTNKVENILFNEKVDLILYVISSIFEKSNMPEWIELFIEEVIFSISYEELENLLKEINIESKQKAISMRNRQVISILEAIKNNKLLSDAQFISILESGTSQMIKIVFEIIMENSEELSKRFSTLLIMFESDVTILNKKAEEIFESMEKEEQKKLHGMIIDSPVNKVYLFGLRKLDEIYGDLFPKEFIIQMLEHTSSDVKAYISNKTNEILNNLGNGDEKLFMYYIKTLIFLPNRISKSKNNIYEAIPKFAVKHKNKLKELEEILLDIGGSNIIIDSERALVALAQIRKGDMSLEG</sequence>
<dbReference type="RefSeq" id="WP_219778655.1">
    <property type="nucleotide sequence ID" value="NZ_JAHXPT010000003.1"/>
</dbReference>